<protein>
    <submittedName>
        <fullName evidence="2">Uncharacterized protein</fullName>
    </submittedName>
</protein>
<evidence type="ECO:0000313" key="2">
    <source>
        <dbReference type="EMBL" id="MBA0846541.1"/>
    </source>
</evidence>
<feature type="compositionally biased region" description="Basic residues" evidence="1">
    <location>
        <begin position="13"/>
        <end position="22"/>
    </location>
</feature>
<dbReference type="EMBL" id="JABFAF010000001">
    <property type="protein sequence ID" value="MBA0846541.1"/>
    <property type="molecule type" value="Genomic_DNA"/>
</dbReference>
<evidence type="ECO:0000313" key="3">
    <source>
        <dbReference type="Proteomes" id="UP000593576"/>
    </source>
</evidence>
<feature type="compositionally biased region" description="Basic and acidic residues" evidence="1">
    <location>
        <begin position="1"/>
        <end position="12"/>
    </location>
</feature>
<organism evidence="2 3">
    <name type="scientific">Gossypium schwendimanii</name>
    <name type="common">Cotton</name>
    <dbReference type="NCBI Taxonomy" id="34291"/>
    <lineage>
        <taxon>Eukaryota</taxon>
        <taxon>Viridiplantae</taxon>
        <taxon>Streptophyta</taxon>
        <taxon>Embryophyta</taxon>
        <taxon>Tracheophyta</taxon>
        <taxon>Spermatophyta</taxon>
        <taxon>Magnoliopsida</taxon>
        <taxon>eudicotyledons</taxon>
        <taxon>Gunneridae</taxon>
        <taxon>Pentapetalae</taxon>
        <taxon>rosids</taxon>
        <taxon>malvids</taxon>
        <taxon>Malvales</taxon>
        <taxon>Malvaceae</taxon>
        <taxon>Malvoideae</taxon>
        <taxon>Gossypium</taxon>
    </lineage>
</organism>
<proteinExistence type="predicted"/>
<evidence type="ECO:0000256" key="1">
    <source>
        <dbReference type="SAM" id="MobiDB-lite"/>
    </source>
</evidence>
<gene>
    <name evidence="2" type="ORF">Goshw_003641</name>
</gene>
<sequence length="44" mass="5406">MQERIFMKEKKNSQLKRKRRTQEKKTRTRDPLPLIHLSHCCLKA</sequence>
<reference evidence="2 3" key="1">
    <citation type="journal article" date="2019" name="Genome Biol. Evol.">
        <title>Insights into the evolution of the New World diploid cottons (Gossypium, subgenus Houzingenia) based on genome sequencing.</title>
        <authorList>
            <person name="Grover C.E."/>
            <person name="Arick M.A. 2nd"/>
            <person name="Thrash A."/>
            <person name="Conover J.L."/>
            <person name="Sanders W.S."/>
            <person name="Peterson D.G."/>
            <person name="Frelichowski J.E."/>
            <person name="Scheffler J.A."/>
            <person name="Scheffler B.E."/>
            <person name="Wendel J.F."/>
        </authorList>
    </citation>
    <scope>NUCLEOTIDE SEQUENCE [LARGE SCALE GENOMIC DNA]</scope>
    <source>
        <strain evidence="2">1</strain>
        <tissue evidence="2">Leaf</tissue>
    </source>
</reference>
<dbReference type="Proteomes" id="UP000593576">
    <property type="component" value="Unassembled WGS sequence"/>
</dbReference>
<dbReference type="AlphaFoldDB" id="A0A7J9KJJ1"/>
<accession>A0A7J9KJJ1</accession>
<name>A0A7J9KJJ1_GOSSC</name>
<comment type="caution">
    <text evidence="2">The sequence shown here is derived from an EMBL/GenBank/DDBJ whole genome shotgun (WGS) entry which is preliminary data.</text>
</comment>
<feature type="region of interest" description="Disordered" evidence="1">
    <location>
        <begin position="1"/>
        <end position="31"/>
    </location>
</feature>
<keyword evidence="3" id="KW-1185">Reference proteome</keyword>